<evidence type="ECO:0000256" key="5">
    <source>
        <dbReference type="ARBA" id="ARBA00023002"/>
    </source>
</evidence>
<dbReference type="CDD" id="cd00567">
    <property type="entry name" value="ACAD"/>
    <property type="match status" value="1"/>
</dbReference>
<dbReference type="Proteomes" id="UP000596827">
    <property type="component" value="Unassembled WGS sequence"/>
</dbReference>
<dbReference type="PANTHER" id="PTHR43884:SF20">
    <property type="entry name" value="ACYL-COA DEHYDROGENASE FADE28"/>
    <property type="match status" value="1"/>
</dbReference>
<comment type="similarity">
    <text evidence="2">Belongs to the acyl-CoA dehydrogenase family.</text>
</comment>
<evidence type="ECO:0000313" key="9">
    <source>
        <dbReference type="Proteomes" id="UP000596827"/>
    </source>
</evidence>
<evidence type="ECO:0000256" key="4">
    <source>
        <dbReference type="ARBA" id="ARBA00022827"/>
    </source>
</evidence>
<dbReference type="SUPFAM" id="SSF56645">
    <property type="entry name" value="Acyl-CoA dehydrogenase NM domain-like"/>
    <property type="match status" value="1"/>
</dbReference>
<feature type="domain" description="Acyl-CoA dehydrogenase/oxidase N-terminal" evidence="7">
    <location>
        <begin position="7"/>
        <end position="117"/>
    </location>
</feature>
<accession>A0A923S3Z3</accession>
<reference evidence="8" key="1">
    <citation type="submission" date="2020-08" db="EMBL/GenBank/DDBJ databases">
        <title>Ramlibacter sp. GTP1 16S ribosomal RNA gene genome sequencing and assembly.</title>
        <authorList>
            <person name="Kang M."/>
        </authorList>
    </citation>
    <scope>NUCLEOTIDE SEQUENCE</scope>
    <source>
        <strain evidence="8">GTP1</strain>
    </source>
</reference>
<sequence>MNFELDNDQVALQDSVARLLQSQASFEQRRKSVATESGWDVNLWPALAGLGVTALTLPESDGGFGQRPVALLPVLEALGHALAVQPFLATAVLASSAIARAGTDAQREAHLPSIAQGTRIVAFAHDERAARHDPLSIGTRARCVDGQWLLDGRKQNVLFGADAATLVVSARGENDTVMLFLVDPSQAPVRIAPTRLVDDTPAADITLAGARAERLAGDGLAALKATIDAGTAAACAEALGVAERAYELTTEYVQTRQQFGRAIGANQSLRHRIAEMRVSLDTLRSAAMIALLALEIDDETERARELSRAKMLASRHGTFITQQAIQLHGGIGMTVEYAAGHCLRRMTVLEMLFGDGASHAARLGAGIVASDDGRLATAA</sequence>
<dbReference type="InterPro" id="IPR009075">
    <property type="entry name" value="AcylCo_DH/oxidase_C"/>
</dbReference>
<keyword evidence="5" id="KW-0560">Oxidoreductase</keyword>
<proteinExistence type="inferred from homology"/>
<evidence type="ECO:0000259" key="7">
    <source>
        <dbReference type="Pfam" id="PF02771"/>
    </source>
</evidence>
<dbReference type="InterPro" id="IPR009100">
    <property type="entry name" value="AcylCoA_DH/oxidase_NM_dom_sf"/>
</dbReference>
<name>A0A923S3Z3_9BURK</name>
<dbReference type="GO" id="GO:0003995">
    <property type="term" value="F:acyl-CoA dehydrogenase activity"/>
    <property type="evidence" value="ECO:0007669"/>
    <property type="project" value="TreeGrafter"/>
</dbReference>
<dbReference type="Pfam" id="PF00441">
    <property type="entry name" value="Acyl-CoA_dh_1"/>
    <property type="match status" value="1"/>
</dbReference>
<evidence type="ECO:0000256" key="2">
    <source>
        <dbReference type="ARBA" id="ARBA00009347"/>
    </source>
</evidence>
<keyword evidence="3" id="KW-0285">Flavoprotein</keyword>
<dbReference type="PANTHER" id="PTHR43884">
    <property type="entry name" value="ACYL-COA DEHYDROGENASE"/>
    <property type="match status" value="1"/>
</dbReference>
<dbReference type="EMBL" id="JACORU010000009">
    <property type="protein sequence ID" value="MBC5767074.1"/>
    <property type="molecule type" value="Genomic_DNA"/>
</dbReference>
<dbReference type="RefSeq" id="WP_187083569.1">
    <property type="nucleotide sequence ID" value="NZ_JACORU010000009.1"/>
</dbReference>
<dbReference type="InterPro" id="IPR037069">
    <property type="entry name" value="AcylCoA_DH/ox_N_sf"/>
</dbReference>
<gene>
    <name evidence="8" type="ORF">H8R02_21590</name>
</gene>
<dbReference type="InterPro" id="IPR013786">
    <property type="entry name" value="AcylCoA_DH/ox_N"/>
</dbReference>
<dbReference type="GO" id="GO:0050660">
    <property type="term" value="F:flavin adenine dinucleotide binding"/>
    <property type="evidence" value="ECO:0007669"/>
    <property type="project" value="InterPro"/>
</dbReference>
<evidence type="ECO:0000313" key="8">
    <source>
        <dbReference type="EMBL" id="MBC5767074.1"/>
    </source>
</evidence>
<dbReference type="SUPFAM" id="SSF47203">
    <property type="entry name" value="Acyl-CoA dehydrogenase C-terminal domain-like"/>
    <property type="match status" value="1"/>
</dbReference>
<evidence type="ECO:0000259" key="6">
    <source>
        <dbReference type="Pfam" id="PF00441"/>
    </source>
</evidence>
<evidence type="ECO:0000256" key="3">
    <source>
        <dbReference type="ARBA" id="ARBA00022630"/>
    </source>
</evidence>
<comment type="cofactor">
    <cofactor evidence="1">
        <name>FAD</name>
        <dbReference type="ChEBI" id="CHEBI:57692"/>
    </cofactor>
</comment>
<dbReference type="AlphaFoldDB" id="A0A923S3Z3"/>
<dbReference type="Pfam" id="PF02771">
    <property type="entry name" value="Acyl-CoA_dh_N"/>
    <property type="match status" value="1"/>
</dbReference>
<evidence type="ECO:0000256" key="1">
    <source>
        <dbReference type="ARBA" id="ARBA00001974"/>
    </source>
</evidence>
<dbReference type="Gene3D" id="1.10.540.10">
    <property type="entry name" value="Acyl-CoA dehydrogenase/oxidase, N-terminal domain"/>
    <property type="match status" value="1"/>
</dbReference>
<dbReference type="InterPro" id="IPR046373">
    <property type="entry name" value="Acyl-CoA_Oxase/DH_mid-dom_sf"/>
</dbReference>
<keyword evidence="9" id="KW-1185">Reference proteome</keyword>
<dbReference type="Gene3D" id="2.40.110.10">
    <property type="entry name" value="Butyryl-CoA Dehydrogenase, subunit A, domain 2"/>
    <property type="match status" value="1"/>
</dbReference>
<dbReference type="InterPro" id="IPR036250">
    <property type="entry name" value="AcylCo_DH-like_C"/>
</dbReference>
<organism evidence="8 9">
    <name type="scientific">Ramlibacter albus</name>
    <dbReference type="NCBI Taxonomy" id="2079448"/>
    <lineage>
        <taxon>Bacteria</taxon>
        <taxon>Pseudomonadati</taxon>
        <taxon>Pseudomonadota</taxon>
        <taxon>Betaproteobacteria</taxon>
        <taxon>Burkholderiales</taxon>
        <taxon>Comamonadaceae</taxon>
        <taxon>Ramlibacter</taxon>
    </lineage>
</organism>
<protein>
    <submittedName>
        <fullName evidence="8">Acyl-CoA dehydrogenase family protein</fullName>
    </submittedName>
</protein>
<keyword evidence="4" id="KW-0274">FAD</keyword>
<feature type="domain" description="Acyl-CoA dehydrogenase/oxidase C-terminal" evidence="6">
    <location>
        <begin position="217"/>
        <end position="364"/>
    </location>
</feature>
<comment type="caution">
    <text evidence="8">The sequence shown here is derived from an EMBL/GenBank/DDBJ whole genome shotgun (WGS) entry which is preliminary data.</text>
</comment>
<dbReference type="Gene3D" id="1.20.140.10">
    <property type="entry name" value="Butyryl-CoA Dehydrogenase, subunit A, domain 3"/>
    <property type="match status" value="1"/>
</dbReference>